<reference evidence="3" key="1">
    <citation type="submission" date="2016-10" db="EMBL/GenBank/DDBJ databases">
        <authorList>
            <person name="Varghese N."/>
            <person name="Submissions S."/>
        </authorList>
    </citation>
    <scope>NUCLEOTIDE SEQUENCE [LARGE SCALE GENOMIC DNA]</scope>
    <source>
        <strain evidence="3">CGMCC 1.11022</strain>
    </source>
</reference>
<dbReference type="Proteomes" id="UP000198894">
    <property type="component" value="Unassembled WGS sequence"/>
</dbReference>
<gene>
    <name evidence="2" type="ORF">SAMN05428953_110178</name>
</gene>
<proteinExistence type="predicted"/>
<protein>
    <submittedName>
        <fullName evidence="2">Uncharacterized protein</fullName>
    </submittedName>
</protein>
<evidence type="ECO:0000313" key="2">
    <source>
        <dbReference type="EMBL" id="SDJ98958.1"/>
    </source>
</evidence>
<keyword evidence="3" id="KW-1185">Reference proteome</keyword>
<organism evidence="2 3">
    <name type="scientific">Mesorhizobium muleiense</name>
    <dbReference type="NCBI Taxonomy" id="1004279"/>
    <lineage>
        <taxon>Bacteria</taxon>
        <taxon>Pseudomonadati</taxon>
        <taxon>Pseudomonadota</taxon>
        <taxon>Alphaproteobacteria</taxon>
        <taxon>Hyphomicrobiales</taxon>
        <taxon>Phyllobacteriaceae</taxon>
        <taxon>Mesorhizobium</taxon>
    </lineage>
</organism>
<evidence type="ECO:0000256" key="1">
    <source>
        <dbReference type="SAM" id="SignalP"/>
    </source>
</evidence>
<feature type="chain" id="PRO_5011574954" evidence="1">
    <location>
        <begin position="28"/>
        <end position="98"/>
    </location>
</feature>
<feature type="signal peptide" evidence="1">
    <location>
        <begin position="1"/>
        <end position="27"/>
    </location>
</feature>
<name>A0A1G8Y838_9HYPH</name>
<accession>A0A1G8Y838</accession>
<sequence>MSPLRLSTILMSATLATAMLSSAAVSAQNVAPANRNTVVLQGELQMLENRLRRQQFQQQQQQFRAQDRVVVPQRPDVPQMAPTCQLRRSGSRFISVCR</sequence>
<dbReference type="EMBL" id="FNEE01000010">
    <property type="protein sequence ID" value="SDJ98958.1"/>
    <property type="molecule type" value="Genomic_DNA"/>
</dbReference>
<keyword evidence="1" id="KW-0732">Signal</keyword>
<evidence type="ECO:0000313" key="3">
    <source>
        <dbReference type="Proteomes" id="UP000198894"/>
    </source>
</evidence>
<dbReference type="AlphaFoldDB" id="A0A1G8Y838"/>
<dbReference type="RefSeq" id="WP_167366475.1">
    <property type="nucleotide sequence ID" value="NZ_FNEE01000010.1"/>
</dbReference>